<dbReference type="GO" id="GO:0004674">
    <property type="term" value="F:protein serine/threonine kinase activity"/>
    <property type="evidence" value="ECO:0007669"/>
    <property type="project" value="UniProtKB-KW"/>
</dbReference>
<proteinExistence type="predicted"/>
<evidence type="ECO:0000259" key="10">
    <source>
        <dbReference type="PROSITE" id="PS50011"/>
    </source>
</evidence>
<evidence type="ECO:0000256" key="8">
    <source>
        <dbReference type="ARBA" id="ARBA00048679"/>
    </source>
</evidence>
<keyword evidence="12" id="KW-1185">Reference proteome</keyword>
<evidence type="ECO:0000313" key="11">
    <source>
        <dbReference type="EMBL" id="KAJ8444818.1"/>
    </source>
</evidence>
<dbReference type="Gene3D" id="1.10.510.10">
    <property type="entry name" value="Transferase(Phosphotransferase) domain 1"/>
    <property type="match status" value="2"/>
</dbReference>
<dbReference type="Pfam" id="PF00069">
    <property type="entry name" value="Pkinase"/>
    <property type="match status" value="1"/>
</dbReference>
<evidence type="ECO:0000256" key="4">
    <source>
        <dbReference type="ARBA" id="ARBA00022741"/>
    </source>
</evidence>
<dbReference type="PROSITE" id="PS00108">
    <property type="entry name" value="PROTEIN_KINASE_ST"/>
    <property type="match status" value="1"/>
</dbReference>
<evidence type="ECO:0000256" key="5">
    <source>
        <dbReference type="ARBA" id="ARBA00022777"/>
    </source>
</evidence>
<evidence type="ECO:0000256" key="2">
    <source>
        <dbReference type="ARBA" id="ARBA00022527"/>
    </source>
</evidence>
<gene>
    <name evidence="11" type="ORF">Cgig2_034053</name>
</gene>
<accession>A0A9Q1KK36</accession>
<dbReference type="GO" id="GO:0005524">
    <property type="term" value="F:ATP binding"/>
    <property type="evidence" value="ECO:0007669"/>
    <property type="project" value="UniProtKB-KW"/>
</dbReference>
<keyword evidence="3" id="KW-0808">Transferase</keyword>
<evidence type="ECO:0000313" key="12">
    <source>
        <dbReference type="Proteomes" id="UP001153076"/>
    </source>
</evidence>
<dbReference type="InterPro" id="IPR008271">
    <property type="entry name" value="Ser/Thr_kinase_AS"/>
</dbReference>
<evidence type="ECO:0000256" key="3">
    <source>
        <dbReference type="ARBA" id="ARBA00022679"/>
    </source>
</evidence>
<sequence>MSRDRDRNALGQKQSVKMGSVVDEGGFGAVFKGWIDELSLSPTRPGTGTVIAVKRLNQEGLQGHEEWLSLRMKVILGAAKGLAFLHNDKARVIYRDFKTSNILLDMNYNAKLSDFGLARYRRSDDKSYVSTRVMGTYGYATPEYIIRGRRAIDKSRPNGEQKLVEWARPYINSKCKIFCVMDPRIEGQYSMDHALKAATLALKCLSTDPKLRPNMIEVVRELEILQDSSNNISDARRENRQLGQFSSIGTEVRSCRQGPGRSQSHRRPSPVASR</sequence>
<dbReference type="Proteomes" id="UP001153076">
    <property type="component" value="Unassembled WGS sequence"/>
</dbReference>
<dbReference type="OrthoDB" id="4062651at2759"/>
<name>A0A9Q1KK36_9CARY</name>
<protein>
    <recommendedName>
        <fullName evidence="1">non-specific serine/threonine protein kinase</fullName>
        <ecNumber evidence="1">2.7.11.1</ecNumber>
    </recommendedName>
</protein>
<comment type="catalytic activity">
    <reaction evidence="7">
        <text>L-threonyl-[protein] + ATP = O-phospho-L-threonyl-[protein] + ADP + H(+)</text>
        <dbReference type="Rhea" id="RHEA:46608"/>
        <dbReference type="Rhea" id="RHEA-COMP:11060"/>
        <dbReference type="Rhea" id="RHEA-COMP:11605"/>
        <dbReference type="ChEBI" id="CHEBI:15378"/>
        <dbReference type="ChEBI" id="CHEBI:30013"/>
        <dbReference type="ChEBI" id="CHEBI:30616"/>
        <dbReference type="ChEBI" id="CHEBI:61977"/>
        <dbReference type="ChEBI" id="CHEBI:456216"/>
        <dbReference type="EC" id="2.7.11.1"/>
    </reaction>
</comment>
<dbReference type="InterPro" id="IPR000719">
    <property type="entry name" value="Prot_kinase_dom"/>
</dbReference>
<dbReference type="Gene3D" id="3.30.200.20">
    <property type="entry name" value="Phosphorylase Kinase, domain 1"/>
    <property type="match status" value="1"/>
</dbReference>
<reference evidence="11" key="1">
    <citation type="submission" date="2022-04" db="EMBL/GenBank/DDBJ databases">
        <title>Carnegiea gigantea Genome sequencing and assembly v2.</title>
        <authorList>
            <person name="Copetti D."/>
            <person name="Sanderson M.J."/>
            <person name="Burquez A."/>
            <person name="Wojciechowski M.F."/>
        </authorList>
    </citation>
    <scope>NUCLEOTIDE SEQUENCE</scope>
    <source>
        <strain evidence="11">SGP5-SGP5p</strain>
        <tissue evidence="11">Aerial part</tissue>
    </source>
</reference>
<dbReference type="PROSITE" id="PS50011">
    <property type="entry name" value="PROTEIN_KINASE_DOM"/>
    <property type="match status" value="1"/>
</dbReference>
<evidence type="ECO:0000256" key="9">
    <source>
        <dbReference type="SAM" id="MobiDB-lite"/>
    </source>
</evidence>
<dbReference type="EMBL" id="JAKOGI010000086">
    <property type="protein sequence ID" value="KAJ8444818.1"/>
    <property type="molecule type" value="Genomic_DNA"/>
</dbReference>
<dbReference type="InterPro" id="IPR011009">
    <property type="entry name" value="Kinase-like_dom_sf"/>
</dbReference>
<feature type="domain" description="Protein kinase" evidence="10">
    <location>
        <begin position="1"/>
        <end position="225"/>
    </location>
</feature>
<dbReference type="AlphaFoldDB" id="A0A9Q1KK36"/>
<keyword evidence="6" id="KW-0067">ATP-binding</keyword>
<feature type="region of interest" description="Disordered" evidence="9">
    <location>
        <begin position="241"/>
        <end position="274"/>
    </location>
</feature>
<dbReference type="FunFam" id="1.10.510.10:FF:001023">
    <property type="entry name" value="Os07g0541700 protein"/>
    <property type="match status" value="1"/>
</dbReference>
<dbReference type="PANTHER" id="PTHR45621">
    <property type="entry name" value="OS01G0588500 PROTEIN-RELATED"/>
    <property type="match status" value="1"/>
</dbReference>
<keyword evidence="5" id="KW-0418">Kinase</keyword>
<dbReference type="InterPro" id="IPR050823">
    <property type="entry name" value="Plant_Ser_Thr_Prot_Kinase"/>
</dbReference>
<evidence type="ECO:0000256" key="6">
    <source>
        <dbReference type="ARBA" id="ARBA00022840"/>
    </source>
</evidence>
<keyword evidence="2" id="KW-0723">Serine/threonine-protein kinase</keyword>
<keyword evidence="4" id="KW-0547">Nucleotide-binding</keyword>
<organism evidence="11 12">
    <name type="scientific">Carnegiea gigantea</name>
    <dbReference type="NCBI Taxonomy" id="171969"/>
    <lineage>
        <taxon>Eukaryota</taxon>
        <taxon>Viridiplantae</taxon>
        <taxon>Streptophyta</taxon>
        <taxon>Embryophyta</taxon>
        <taxon>Tracheophyta</taxon>
        <taxon>Spermatophyta</taxon>
        <taxon>Magnoliopsida</taxon>
        <taxon>eudicotyledons</taxon>
        <taxon>Gunneridae</taxon>
        <taxon>Pentapetalae</taxon>
        <taxon>Caryophyllales</taxon>
        <taxon>Cactineae</taxon>
        <taxon>Cactaceae</taxon>
        <taxon>Cactoideae</taxon>
        <taxon>Echinocereeae</taxon>
        <taxon>Carnegiea</taxon>
    </lineage>
</organism>
<evidence type="ECO:0000256" key="7">
    <source>
        <dbReference type="ARBA" id="ARBA00047899"/>
    </source>
</evidence>
<dbReference type="EC" id="2.7.11.1" evidence="1"/>
<comment type="catalytic activity">
    <reaction evidence="8">
        <text>L-seryl-[protein] + ATP = O-phospho-L-seryl-[protein] + ADP + H(+)</text>
        <dbReference type="Rhea" id="RHEA:17989"/>
        <dbReference type="Rhea" id="RHEA-COMP:9863"/>
        <dbReference type="Rhea" id="RHEA-COMP:11604"/>
        <dbReference type="ChEBI" id="CHEBI:15378"/>
        <dbReference type="ChEBI" id="CHEBI:29999"/>
        <dbReference type="ChEBI" id="CHEBI:30616"/>
        <dbReference type="ChEBI" id="CHEBI:83421"/>
        <dbReference type="ChEBI" id="CHEBI:456216"/>
        <dbReference type="EC" id="2.7.11.1"/>
    </reaction>
</comment>
<comment type="caution">
    <text evidence="11">The sequence shown here is derived from an EMBL/GenBank/DDBJ whole genome shotgun (WGS) entry which is preliminary data.</text>
</comment>
<dbReference type="SUPFAM" id="SSF56112">
    <property type="entry name" value="Protein kinase-like (PK-like)"/>
    <property type="match status" value="1"/>
</dbReference>
<evidence type="ECO:0000256" key="1">
    <source>
        <dbReference type="ARBA" id="ARBA00012513"/>
    </source>
</evidence>